<dbReference type="InterPro" id="IPR051112">
    <property type="entry name" value="CWC26_splicing_factor"/>
</dbReference>
<dbReference type="PANTHER" id="PTHR31809">
    <property type="entry name" value="BUD13 HOMOLOG"/>
    <property type="match status" value="1"/>
</dbReference>
<feature type="compositionally biased region" description="Basic and acidic residues" evidence="3">
    <location>
        <begin position="47"/>
        <end position="71"/>
    </location>
</feature>
<feature type="region of interest" description="Disordered" evidence="3">
    <location>
        <begin position="26"/>
        <end position="420"/>
    </location>
</feature>
<keyword evidence="5" id="KW-1185">Reference proteome</keyword>
<gene>
    <name evidence="4" type="primary">BUD13</name>
    <name evidence="4" type="ORF">N1851_008819</name>
</gene>
<feature type="region of interest" description="Disordered" evidence="3">
    <location>
        <begin position="466"/>
        <end position="520"/>
    </location>
</feature>
<feature type="compositionally biased region" description="Acidic residues" evidence="3">
    <location>
        <begin position="120"/>
        <end position="132"/>
    </location>
</feature>
<name>A0AA47N0Z0_MERPO</name>
<organism evidence="4 5">
    <name type="scientific">Merluccius polli</name>
    <name type="common">Benguela hake</name>
    <name type="synonym">Merluccius cadenati</name>
    <dbReference type="NCBI Taxonomy" id="89951"/>
    <lineage>
        <taxon>Eukaryota</taxon>
        <taxon>Metazoa</taxon>
        <taxon>Chordata</taxon>
        <taxon>Craniata</taxon>
        <taxon>Vertebrata</taxon>
        <taxon>Euteleostomi</taxon>
        <taxon>Actinopterygii</taxon>
        <taxon>Neopterygii</taxon>
        <taxon>Teleostei</taxon>
        <taxon>Neoteleostei</taxon>
        <taxon>Acanthomorphata</taxon>
        <taxon>Zeiogadaria</taxon>
        <taxon>Gadariae</taxon>
        <taxon>Gadiformes</taxon>
        <taxon>Gadoidei</taxon>
        <taxon>Merlucciidae</taxon>
        <taxon>Merluccius</taxon>
    </lineage>
</organism>
<dbReference type="GO" id="GO:0003723">
    <property type="term" value="F:RNA binding"/>
    <property type="evidence" value="ECO:0007669"/>
    <property type="project" value="TreeGrafter"/>
</dbReference>
<feature type="compositionally biased region" description="Basic and acidic residues" evidence="3">
    <location>
        <begin position="88"/>
        <end position="100"/>
    </location>
</feature>
<proteinExistence type="inferred from homology"/>
<dbReference type="Proteomes" id="UP001174136">
    <property type="component" value="Unassembled WGS sequence"/>
</dbReference>
<feature type="compositionally biased region" description="Polar residues" evidence="3">
    <location>
        <begin position="218"/>
        <end position="228"/>
    </location>
</feature>
<feature type="compositionally biased region" description="Basic and acidic residues" evidence="3">
    <location>
        <begin position="109"/>
        <end position="119"/>
    </location>
</feature>
<dbReference type="EMBL" id="JAOPHQ010001536">
    <property type="protein sequence ID" value="KAK0150267.1"/>
    <property type="molecule type" value="Genomic_DNA"/>
</dbReference>
<comment type="caution">
    <text evidence="4">The sequence shown here is derived from an EMBL/GenBank/DDBJ whole genome shotgun (WGS) entry which is preliminary data.</text>
</comment>
<dbReference type="GO" id="GO:0070274">
    <property type="term" value="C:RES complex"/>
    <property type="evidence" value="ECO:0007669"/>
    <property type="project" value="TreeGrafter"/>
</dbReference>
<dbReference type="Pfam" id="PF09736">
    <property type="entry name" value="Bud13"/>
    <property type="match status" value="1"/>
</dbReference>
<sequence>MAASTGGTKGTEISKAEYLKRYLSAGDDEKKKKKQHSKGKVKKKRIKIPERGLKIVDDDIDWKQMVDKQQEEDPEEDEEEAPVVAEVIDERPEDVKRLEAFRTSSKWRTLGDDETKSTEDGEEEEEEEEEEERTAAVRRARRSPPGALATTRQSPRRGNPSATTRRRPGRSGKCARTPRRTRRLRGELATTLQTRRLGDRIREHGRRDPAKSLLRSGKSPTLHQVKNVQQTPTGRRRQPRPGPGTIPAPTNRLPGKKKPQKGIGNADAGRSSPPRKKTGKGRRHDNDQSPPRGKSRRPGSDSDQSPPRRRAQNGQGSDSDQSPPRRASRRSGGSDDDLSPPRRKDQSKGLLSGGKAGLVSIDVLRKEQEENRRREKNNKPLEEDSRNAQTVFRDKSGKRRDLETEREEQKRVDGEKAAKAEKYAQWGKGLAQGQMYQQRIADAIHEVQKPMARQRDDEDLDRMLREQEREGDPMAAMLRRKKDRNAKLQGVKERPRYKGPLPPPNRFNLQPGYRWDGVDRSNGFEQKRYTRMADKSALQDEAYKWSVEDM</sequence>
<accession>A0AA47N0Z0</accession>
<feature type="compositionally biased region" description="Basic residues" evidence="3">
    <location>
        <begin position="273"/>
        <end position="283"/>
    </location>
</feature>
<reference evidence="4" key="1">
    <citation type="journal article" date="2023" name="Front. Mar. Sci.">
        <title>A new Merluccius polli reference genome to investigate the effects of global change in West African waters.</title>
        <authorList>
            <person name="Mateo J.L."/>
            <person name="Blanco-Fernandez C."/>
            <person name="Garcia-Vazquez E."/>
            <person name="Machado-Schiaffino G."/>
        </authorList>
    </citation>
    <scope>NUCLEOTIDE SEQUENCE</scope>
    <source>
        <strain evidence="4">C29</strain>
        <tissue evidence="4">Fin</tissue>
    </source>
</reference>
<feature type="compositionally biased region" description="Acidic residues" evidence="3">
    <location>
        <begin position="72"/>
        <end position="81"/>
    </location>
</feature>
<dbReference type="InterPro" id="IPR018609">
    <property type="entry name" value="Bud13"/>
</dbReference>
<feature type="compositionally biased region" description="Basic and acidic residues" evidence="3">
    <location>
        <begin position="196"/>
        <end position="210"/>
    </location>
</feature>
<feature type="compositionally biased region" description="Basic and acidic residues" evidence="3">
    <location>
        <begin position="363"/>
        <end position="420"/>
    </location>
</feature>
<dbReference type="AlphaFoldDB" id="A0AA47N0Z0"/>
<feature type="compositionally biased region" description="Basic residues" evidence="3">
    <location>
        <begin position="31"/>
        <end position="46"/>
    </location>
</feature>
<evidence type="ECO:0000313" key="4">
    <source>
        <dbReference type="EMBL" id="KAK0150267.1"/>
    </source>
</evidence>
<dbReference type="GO" id="GO:0005684">
    <property type="term" value="C:U2-type spliceosomal complex"/>
    <property type="evidence" value="ECO:0007669"/>
    <property type="project" value="TreeGrafter"/>
</dbReference>
<dbReference type="PANTHER" id="PTHR31809:SF0">
    <property type="entry name" value="BUD13 HOMOLOG"/>
    <property type="match status" value="1"/>
</dbReference>
<evidence type="ECO:0000256" key="3">
    <source>
        <dbReference type="SAM" id="MobiDB-lite"/>
    </source>
</evidence>
<evidence type="ECO:0000256" key="1">
    <source>
        <dbReference type="ARBA" id="ARBA00011069"/>
    </source>
</evidence>
<evidence type="ECO:0000256" key="2">
    <source>
        <dbReference type="ARBA" id="ARBA00014454"/>
    </source>
</evidence>
<comment type="similarity">
    <text evidence="1">Belongs to the CWC26 family.</text>
</comment>
<evidence type="ECO:0000313" key="5">
    <source>
        <dbReference type="Proteomes" id="UP001174136"/>
    </source>
</evidence>
<protein>
    <recommendedName>
        <fullName evidence="2">BUD13 homolog</fullName>
    </recommendedName>
</protein>
<dbReference type="GO" id="GO:0000398">
    <property type="term" value="P:mRNA splicing, via spliceosome"/>
    <property type="evidence" value="ECO:0007669"/>
    <property type="project" value="TreeGrafter"/>
</dbReference>